<dbReference type="SUPFAM" id="SSF52540">
    <property type="entry name" value="P-loop containing nucleoside triphosphate hydrolases"/>
    <property type="match status" value="1"/>
</dbReference>
<dbReference type="InterPro" id="IPR014001">
    <property type="entry name" value="Helicase_ATP-bd"/>
</dbReference>
<dbReference type="GO" id="GO:0005524">
    <property type="term" value="F:ATP binding"/>
    <property type="evidence" value="ECO:0007669"/>
    <property type="project" value="InterPro"/>
</dbReference>
<dbReference type="GO" id="GO:0009378">
    <property type="term" value="F:four-way junction helicase activity"/>
    <property type="evidence" value="ECO:0007669"/>
    <property type="project" value="TreeGrafter"/>
</dbReference>
<evidence type="ECO:0000256" key="4">
    <source>
        <dbReference type="ARBA" id="ARBA00023242"/>
    </source>
</evidence>
<reference evidence="5" key="1">
    <citation type="submission" date="2020-04" db="EMBL/GenBank/DDBJ databases">
        <authorList>
            <person name="Alioto T."/>
            <person name="Alioto T."/>
            <person name="Gomez Garrido J."/>
        </authorList>
    </citation>
    <scope>NUCLEOTIDE SEQUENCE</scope>
    <source>
        <strain evidence="5">A484AB</strain>
    </source>
</reference>
<dbReference type="GO" id="GO:0043138">
    <property type="term" value="F:3'-5' DNA helicase activity"/>
    <property type="evidence" value="ECO:0007669"/>
    <property type="project" value="TreeGrafter"/>
</dbReference>
<dbReference type="AlphaFoldDB" id="A0A6S7K309"/>
<dbReference type="InterPro" id="IPR027417">
    <property type="entry name" value="P-loop_NTPase"/>
</dbReference>
<comment type="similarity">
    <text evidence="1">Belongs to the helicase family. RecQ subfamily.</text>
</comment>
<dbReference type="PROSITE" id="PS51192">
    <property type="entry name" value="HELICASE_ATP_BIND_1"/>
    <property type="match status" value="1"/>
</dbReference>
<dbReference type="GO" id="GO:0005694">
    <property type="term" value="C:chromosome"/>
    <property type="evidence" value="ECO:0007669"/>
    <property type="project" value="TreeGrafter"/>
</dbReference>
<dbReference type="PANTHER" id="PTHR13710:SF153">
    <property type="entry name" value="RECQ-LIKE DNA HELICASE BLM"/>
    <property type="match status" value="1"/>
</dbReference>
<dbReference type="InterPro" id="IPR011545">
    <property type="entry name" value="DEAD/DEAH_box_helicase_dom"/>
</dbReference>
<name>A0A6S7K309_PARCT</name>
<evidence type="ECO:0000313" key="5">
    <source>
        <dbReference type="EMBL" id="CAB4036140.1"/>
    </source>
</evidence>
<comment type="caution">
    <text evidence="5">The sequence shown here is derived from an EMBL/GenBank/DDBJ whole genome shotgun (WGS) entry which is preliminary data.</text>
</comment>
<keyword evidence="4" id="KW-0539">Nucleus</keyword>
<keyword evidence="6" id="KW-1185">Reference proteome</keyword>
<proteinExistence type="inferred from homology"/>
<evidence type="ECO:0000256" key="2">
    <source>
        <dbReference type="ARBA" id="ARBA00023125"/>
    </source>
</evidence>
<evidence type="ECO:0000313" key="6">
    <source>
        <dbReference type="Proteomes" id="UP001152795"/>
    </source>
</evidence>
<dbReference type="GO" id="GO:0000724">
    <property type="term" value="P:double-strand break repair via homologous recombination"/>
    <property type="evidence" value="ECO:0007669"/>
    <property type="project" value="TreeGrafter"/>
</dbReference>
<dbReference type="EMBL" id="CACRXK020021737">
    <property type="protein sequence ID" value="CAB4036140.1"/>
    <property type="molecule type" value="Genomic_DNA"/>
</dbReference>
<dbReference type="Pfam" id="PF00270">
    <property type="entry name" value="DEAD"/>
    <property type="match status" value="1"/>
</dbReference>
<accession>A0A6S7K309</accession>
<dbReference type="PANTHER" id="PTHR13710">
    <property type="entry name" value="DNA HELICASE RECQ FAMILY MEMBER"/>
    <property type="match status" value="1"/>
</dbReference>
<dbReference type="GO" id="GO:0005634">
    <property type="term" value="C:nucleus"/>
    <property type="evidence" value="ECO:0007669"/>
    <property type="project" value="TreeGrafter"/>
</dbReference>
<keyword evidence="2" id="KW-0238">DNA-binding</keyword>
<sequence length="325" mass="36272">MDDMKENAGGNIVLIVTPINALVDNQISILHEHGIEATVLRSKSWYANPTDNEEDGTDTPKDCEENLAGLSLDTTTVRKIKQGMFKIIFSHPEAFISCLEGRRLRMSSVLQNNVVSCVADEGHLVEEWGVEFRKDFVKLSQLGSLFPKALLLVLTATAPKHVREALTNTLLLSNPRVVVANLDRSNISIYKEKRMPASAGEDSFKAILVPIANNLKNLLREYPLTLIYLPPKWCGYAFKLFSDILGEKSYFPPGVIKPENCLSAQFHSLQTELMKNEIMKQLQGCDKSRSIHVVFATVAIGIGVNIHNIRHVIHITVPGTIECYY</sequence>
<protein>
    <submittedName>
        <fullName evidence="5">Uncharacterized protein</fullName>
    </submittedName>
</protein>
<evidence type="ECO:0000256" key="1">
    <source>
        <dbReference type="ARBA" id="ARBA00005446"/>
    </source>
</evidence>
<dbReference type="GO" id="GO:0005737">
    <property type="term" value="C:cytoplasm"/>
    <property type="evidence" value="ECO:0007669"/>
    <property type="project" value="TreeGrafter"/>
</dbReference>
<dbReference type="Gene3D" id="3.40.50.300">
    <property type="entry name" value="P-loop containing nucleotide triphosphate hydrolases"/>
    <property type="match status" value="2"/>
</dbReference>
<dbReference type="GO" id="GO:0003677">
    <property type="term" value="F:DNA binding"/>
    <property type="evidence" value="ECO:0007669"/>
    <property type="project" value="UniProtKB-KW"/>
</dbReference>
<dbReference type="Proteomes" id="UP001152795">
    <property type="component" value="Unassembled WGS sequence"/>
</dbReference>
<gene>
    <name evidence="5" type="ORF">PACLA_8A044645</name>
</gene>
<evidence type="ECO:0000256" key="3">
    <source>
        <dbReference type="ARBA" id="ARBA00023235"/>
    </source>
</evidence>
<organism evidence="5 6">
    <name type="scientific">Paramuricea clavata</name>
    <name type="common">Red gorgonian</name>
    <name type="synonym">Violescent sea-whip</name>
    <dbReference type="NCBI Taxonomy" id="317549"/>
    <lineage>
        <taxon>Eukaryota</taxon>
        <taxon>Metazoa</taxon>
        <taxon>Cnidaria</taxon>
        <taxon>Anthozoa</taxon>
        <taxon>Octocorallia</taxon>
        <taxon>Malacalcyonacea</taxon>
        <taxon>Plexauridae</taxon>
        <taxon>Paramuricea</taxon>
    </lineage>
</organism>
<keyword evidence="3" id="KW-0413">Isomerase</keyword>
<dbReference type="OrthoDB" id="5981311at2759"/>